<evidence type="ECO:0000256" key="5">
    <source>
        <dbReference type="ARBA" id="ARBA00022833"/>
    </source>
</evidence>
<reference evidence="9" key="1">
    <citation type="submission" date="2021-06" db="EMBL/GenBank/DDBJ databases">
        <title>Thalassococcus sp. CAU 1522 isolated from sea sand, Republic of Korea.</title>
        <authorList>
            <person name="Kim W."/>
        </authorList>
    </citation>
    <scope>NUCLEOTIDE SEQUENCE</scope>
    <source>
        <strain evidence="9">CAU 1522</strain>
    </source>
</reference>
<dbReference type="Pfam" id="PF01435">
    <property type="entry name" value="Peptidase_M48"/>
    <property type="match status" value="1"/>
</dbReference>
<accession>A0ABS6NAI0</accession>
<name>A0ABS6NAI0_9RHOB</name>
<feature type="region of interest" description="Disordered" evidence="7">
    <location>
        <begin position="418"/>
        <end position="444"/>
    </location>
</feature>
<dbReference type="EC" id="3.4.24.-" evidence="9"/>
<comment type="caution">
    <text evidence="9">The sequence shown here is derived from an EMBL/GenBank/DDBJ whole genome shotgun (WGS) entry which is preliminary data.</text>
</comment>
<dbReference type="RefSeq" id="WP_217779349.1">
    <property type="nucleotide sequence ID" value="NZ_JAHRWL010000002.1"/>
</dbReference>
<evidence type="ECO:0000256" key="2">
    <source>
        <dbReference type="ARBA" id="ARBA00022670"/>
    </source>
</evidence>
<dbReference type="InterPro" id="IPR051156">
    <property type="entry name" value="Mito/Outer_Membr_Metalloprot"/>
</dbReference>
<evidence type="ECO:0000256" key="6">
    <source>
        <dbReference type="ARBA" id="ARBA00023049"/>
    </source>
</evidence>
<protein>
    <submittedName>
        <fullName evidence="9">M48 family metalloprotease</fullName>
        <ecNumber evidence="9">3.4.24.-</ecNumber>
    </submittedName>
</protein>
<evidence type="ECO:0000313" key="9">
    <source>
        <dbReference type="EMBL" id="MBV2361009.1"/>
    </source>
</evidence>
<dbReference type="Pfam" id="PF14559">
    <property type="entry name" value="TPR_19"/>
    <property type="match status" value="1"/>
</dbReference>
<evidence type="ECO:0000256" key="1">
    <source>
        <dbReference type="ARBA" id="ARBA00001947"/>
    </source>
</evidence>
<sequence>MILPRLFALTVGLWLMMAYPLQAGVTLLRDADIEYSLRQLADPVLRAAGLSPNQVQILVIDDNTLNAFVVDTQRIFLHSGLILKLKTAAELQAVIAHEAAHITNGHITRRLGNMRAARNAAGLGLILAAAAGAAAGGEAGGEVAAGIAIGSQSSALRLFLSHTRAEEASADIASVRYLLRAGVDPAGAVAVQELFRGQEALSVSRQDPYMRTHPLTSDRLRALKGLVAGHTGQAVQDGAANYWFARIQGKLSAFSRAPNWTLRRAKDSASRDIALMREAVAHHRQSNLSKALPAIDAALALRTKDPYLLELKGQILLESRQFEASAQVYRAAAAMAPREALILGGYGRALLAVGRYSDALNVLEQARNRDFGDARILRDLAVAYARSGQNAMASVVTAERYALQGRLDDAEIHAKRAEGALPQGSGPWQRAQDVLDAARRAKRR</sequence>
<keyword evidence="4 9" id="KW-0378">Hydrolase</keyword>
<gene>
    <name evidence="9" type="ORF">KUH32_14690</name>
</gene>
<evidence type="ECO:0000313" key="10">
    <source>
        <dbReference type="Proteomes" id="UP001166293"/>
    </source>
</evidence>
<evidence type="ECO:0000256" key="7">
    <source>
        <dbReference type="SAM" id="MobiDB-lite"/>
    </source>
</evidence>
<keyword evidence="5" id="KW-0862">Zinc</keyword>
<dbReference type="CDD" id="cd07324">
    <property type="entry name" value="M48C_Oma1-like"/>
    <property type="match status" value="1"/>
</dbReference>
<dbReference type="GO" id="GO:0008237">
    <property type="term" value="F:metallopeptidase activity"/>
    <property type="evidence" value="ECO:0007669"/>
    <property type="project" value="UniProtKB-KW"/>
</dbReference>
<dbReference type="EMBL" id="JAHRWL010000002">
    <property type="protein sequence ID" value="MBV2361009.1"/>
    <property type="molecule type" value="Genomic_DNA"/>
</dbReference>
<organism evidence="9 10">
    <name type="scientific">Thalassococcus arenae</name>
    <dbReference type="NCBI Taxonomy" id="2851652"/>
    <lineage>
        <taxon>Bacteria</taxon>
        <taxon>Pseudomonadati</taxon>
        <taxon>Pseudomonadota</taxon>
        <taxon>Alphaproteobacteria</taxon>
        <taxon>Rhodobacterales</taxon>
        <taxon>Roseobacteraceae</taxon>
        <taxon>Thalassococcus</taxon>
    </lineage>
</organism>
<keyword evidence="10" id="KW-1185">Reference proteome</keyword>
<proteinExistence type="predicted"/>
<dbReference type="PANTHER" id="PTHR22726">
    <property type="entry name" value="METALLOENDOPEPTIDASE OMA1"/>
    <property type="match status" value="1"/>
</dbReference>
<dbReference type="Proteomes" id="UP001166293">
    <property type="component" value="Unassembled WGS sequence"/>
</dbReference>
<comment type="cofactor">
    <cofactor evidence="1">
        <name>Zn(2+)</name>
        <dbReference type="ChEBI" id="CHEBI:29105"/>
    </cofactor>
</comment>
<feature type="domain" description="Peptidase M48" evidence="8">
    <location>
        <begin position="36"/>
        <end position="225"/>
    </location>
</feature>
<keyword evidence="6 9" id="KW-0482">Metalloprotease</keyword>
<dbReference type="PANTHER" id="PTHR22726:SF1">
    <property type="entry name" value="METALLOENDOPEPTIDASE OMA1, MITOCHONDRIAL"/>
    <property type="match status" value="1"/>
</dbReference>
<evidence type="ECO:0000259" key="8">
    <source>
        <dbReference type="Pfam" id="PF01435"/>
    </source>
</evidence>
<evidence type="ECO:0000256" key="4">
    <source>
        <dbReference type="ARBA" id="ARBA00022801"/>
    </source>
</evidence>
<evidence type="ECO:0000256" key="3">
    <source>
        <dbReference type="ARBA" id="ARBA00022723"/>
    </source>
</evidence>
<keyword evidence="2" id="KW-0645">Protease</keyword>
<dbReference type="InterPro" id="IPR001915">
    <property type="entry name" value="Peptidase_M48"/>
</dbReference>
<keyword evidence="3" id="KW-0479">Metal-binding</keyword>